<gene>
    <name evidence="2" type="ORF">SAMN04488507_103418</name>
    <name evidence="1" type="ORF">TFLO_2049</name>
</gene>
<accession>A0AB38BJS2</accession>
<evidence type="ECO:0000313" key="2">
    <source>
        <dbReference type="EMBL" id="SFI00226.1"/>
    </source>
</evidence>
<dbReference type="Pfam" id="PF00232">
    <property type="entry name" value="Glyco_hydro_1"/>
    <property type="match status" value="1"/>
</dbReference>
<dbReference type="InterPro" id="IPR017853">
    <property type="entry name" value="GH"/>
</dbReference>
<proteinExistence type="predicted"/>
<dbReference type="Proteomes" id="UP000195947">
    <property type="component" value="Unassembled WGS sequence"/>
</dbReference>
<dbReference type="Proteomes" id="UP000199686">
    <property type="component" value="Unassembled WGS sequence"/>
</dbReference>
<dbReference type="GO" id="GO:0005975">
    <property type="term" value="P:carbohydrate metabolic process"/>
    <property type="evidence" value="ECO:0007669"/>
    <property type="project" value="InterPro"/>
</dbReference>
<evidence type="ECO:0000313" key="1">
    <source>
        <dbReference type="EMBL" id="CZQ96210.1"/>
    </source>
</evidence>
<dbReference type="Gene3D" id="3.20.20.80">
    <property type="entry name" value="Glycosidases"/>
    <property type="match status" value="1"/>
</dbReference>
<dbReference type="EMBL" id="FJMZ01000025">
    <property type="protein sequence ID" value="CZQ96210.1"/>
    <property type="molecule type" value="Genomic_DNA"/>
</dbReference>
<reference evidence="1 3" key="1">
    <citation type="submission" date="2016-02" db="EMBL/GenBank/DDBJ databases">
        <authorList>
            <person name="Strepis N."/>
        </authorList>
    </citation>
    <scope>NUCLEOTIDE SEQUENCE [LARGE SCALE GENOMIC DNA]</scope>
    <source>
        <strain evidence="1">Trichococcus flocculiformis</strain>
    </source>
</reference>
<reference evidence="2 4" key="2">
    <citation type="submission" date="2016-10" db="EMBL/GenBank/DDBJ databases">
        <authorList>
            <person name="Varghese N."/>
            <person name="Submissions S."/>
        </authorList>
    </citation>
    <scope>NUCLEOTIDE SEQUENCE [LARGE SCALE GENOMIC DNA]</scope>
    <source>
        <strain evidence="2 4">DSM 2094</strain>
    </source>
</reference>
<organism evidence="2 4">
    <name type="scientific">Trichococcus flocculiformis</name>
    <dbReference type="NCBI Taxonomy" id="82803"/>
    <lineage>
        <taxon>Bacteria</taxon>
        <taxon>Bacillati</taxon>
        <taxon>Bacillota</taxon>
        <taxon>Bacilli</taxon>
        <taxon>Lactobacillales</taxon>
        <taxon>Carnobacteriaceae</taxon>
        <taxon>Trichococcus</taxon>
    </lineage>
</organism>
<comment type="caution">
    <text evidence="2">The sequence shown here is derived from an EMBL/GenBank/DDBJ whole genome shotgun (WGS) entry which is preliminary data.</text>
</comment>
<dbReference type="InterPro" id="IPR001360">
    <property type="entry name" value="Glyco_hydro_1"/>
</dbReference>
<evidence type="ECO:0000313" key="3">
    <source>
        <dbReference type="Proteomes" id="UP000195947"/>
    </source>
</evidence>
<dbReference type="EMBL" id="FOQC01000034">
    <property type="protein sequence ID" value="SFI00226.1"/>
    <property type="molecule type" value="Genomic_DNA"/>
</dbReference>
<dbReference type="AlphaFoldDB" id="A0AB38BJS2"/>
<keyword evidence="3" id="KW-1185">Reference proteome</keyword>
<name>A0AB38BJS2_9LACT</name>
<sequence>MSYMPSGCIDLISTSTSEMSKLYGFIYVDQDDEGIDRLKRSKKDSFHWYKKIIASNGADLD</sequence>
<protein>
    <submittedName>
        <fullName evidence="2">Glycosyl hydrolase family 1</fullName>
    </submittedName>
</protein>
<dbReference type="SUPFAM" id="SSF51445">
    <property type="entry name" value="(Trans)glycosidases"/>
    <property type="match status" value="1"/>
</dbReference>
<keyword evidence="2" id="KW-0378">Hydrolase</keyword>
<evidence type="ECO:0000313" key="4">
    <source>
        <dbReference type="Proteomes" id="UP000199686"/>
    </source>
</evidence>
<dbReference type="GO" id="GO:0004553">
    <property type="term" value="F:hydrolase activity, hydrolyzing O-glycosyl compounds"/>
    <property type="evidence" value="ECO:0007669"/>
    <property type="project" value="InterPro"/>
</dbReference>